<organism evidence="2 3">
    <name type="scientific">Ananas comosus</name>
    <name type="common">Pineapple</name>
    <name type="synonym">Ananas ananas</name>
    <dbReference type="NCBI Taxonomy" id="4615"/>
    <lineage>
        <taxon>Eukaryota</taxon>
        <taxon>Viridiplantae</taxon>
        <taxon>Streptophyta</taxon>
        <taxon>Embryophyta</taxon>
        <taxon>Tracheophyta</taxon>
        <taxon>Spermatophyta</taxon>
        <taxon>Magnoliopsida</taxon>
        <taxon>Liliopsida</taxon>
        <taxon>Poales</taxon>
        <taxon>Bromeliaceae</taxon>
        <taxon>Bromelioideae</taxon>
        <taxon>Ananas</taxon>
    </lineage>
</organism>
<reference evidence="2" key="1">
    <citation type="journal article" date="2015" name="Nat. Genet.">
        <title>The pineapple genome and the evolution of CAM photosynthesis.</title>
        <authorList>
            <person name="Ming R."/>
            <person name="VanBuren R."/>
            <person name="Wai C.M."/>
            <person name="Tang H."/>
            <person name="Schatz M.C."/>
            <person name="Bowers J.E."/>
            <person name="Lyons E."/>
            <person name="Wang M.L."/>
            <person name="Chen J."/>
            <person name="Biggers E."/>
            <person name="Zhang J."/>
            <person name="Huang L."/>
            <person name="Zhang L."/>
            <person name="Miao W."/>
            <person name="Zhang J."/>
            <person name="Ye Z."/>
            <person name="Miao C."/>
            <person name="Lin Z."/>
            <person name="Wang H."/>
            <person name="Zhou H."/>
            <person name="Yim W.C."/>
            <person name="Priest H.D."/>
            <person name="Zheng C."/>
            <person name="Woodhouse M."/>
            <person name="Edger P.P."/>
            <person name="Guyot R."/>
            <person name="Guo H.B."/>
            <person name="Guo H."/>
            <person name="Zheng G."/>
            <person name="Singh R."/>
            <person name="Sharma A."/>
            <person name="Min X."/>
            <person name="Zheng Y."/>
            <person name="Lee H."/>
            <person name="Gurtowski J."/>
            <person name="Sedlazeck F.J."/>
            <person name="Harkess A."/>
            <person name="McKain M.R."/>
            <person name="Liao Z."/>
            <person name="Fang J."/>
            <person name="Liu J."/>
            <person name="Zhang X."/>
            <person name="Zhang Q."/>
            <person name="Hu W."/>
            <person name="Qin Y."/>
            <person name="Wang K."/>
            <person name="Chen L.Y."/>
            <person name="Shirley N."/>
            <person name="Lin Y.R."/>
            <person name="Liu L.Y."/>
            <person name="Hernandez A.G."/>
            <person name="Wright C.L."/>
            <person name="Bulone V."/>
            <person name="Tuskan G.A."/>
            <person name="Heath K."/>
            <person name="Zee F."/>
            <person name="Moore P.H."/>
            <person name="Sunkar R."/>
            <person name="Leebens-Mack J.H."/>
            <person name="Mockler T."/>
            <person name="Bennetzen J.L."/>
            <person name="Freeling M."/>
            <person name="Sankoff D."/>
            <person name="Paterson A.H."/>
            <person name="Zhu X."/>
            <person name="Yang X."/>
            <person name="Smith J.A."/>
            <person name="Cushman J.C."/>
            <person name="Paull R.E."/>
            <person name="Yu Q."/>
        </authorList>
    </citation>
    <scope>NUCLEOTIDE SEQUENCE [LARGE SCALE GENOMIC DNA]</scope>
    <source>
        <strain evidence="2">cv. F153</strain>
    </source>
</reference>
<evidence type="ECO:0000313" key="3">
    <source>
        <dbReference type="RefSeq" id="XP_020106133.1"/>
    </source>
</evidence>
<accession>A0A6P5GJ62</accession>
<protein>
    <submittedName>
        <fullName evidence="3">Uncharacterized protein LOC109722447</fullName>
    </submittedName>
</protein>
<feature type="region of interest" description="Disordered" evidence="1">
    <location>
        <begin position="1"/>
        <end position="164"/>
    </location>
</feature>
<evidence type="ECO:0000313" key="2">
    <source>
        <dbReference type="Proteomes" id="UP000515123"/>
    </source>
</evidence>
<dbReference type="Proteomes" id="UP000515123">
    <property type="component" value="Linkage group 1"/>
</dbReference>
<evidence type="ECO:0000256" key="1">
    <source>
        <dbReference type="SAM" id="MobiDB-lite"/>
    </source>
</evidence>
<feature type="compositionally biased region" description="Pro residues" evidence="1">
    <location>
        <begin position="132"/>
        <end position="144"/>
    </location>
</feature>
<dbReference type="RefSeq" id="XP_020106133.1">
    <property type="nucleotide sequence ID" value="XM_020250544.1"/>
</dbReference>
<dbReference type="AlphaFoldDB" id="A0A6P5GJ62"/>
<name>A0A6P5GJ62_ANACO</name>
<keyword evidence="2" id="KW-1185">Reference proteome</keyword>
<sequence length="164" mass="16652">MGDLGIREPPPLQIGSAVIPQPPADSRRVAPPRQPPTTAPTPKLLTRPPRPVRRRVARSASSAAAAPGVSQLRFSFGPAAGSRSHPGPTPPGRAPAAAGQPLHPRARPRIGSRSAAPPAHTLGRPSTCPDPSDVPAPFPGPEAPARPHAGGPTLAPCTPGTATY</sequence>
<proteinExistence type="predicted"/>
<gene>
    <name evidence="3" type="primary">LOC109722447</name>
</gene>
<feature type="compositionally biased region" description="Low complexity" evidence="1">
    <location>
        <begin position="58"/>
        <end position="67"/>
    </location>
</feature>
<reference evidence="3" key="2">
    <citation type="submission" date="2025-08" db="UniProtKB">
        <authorList>
            <consortium name="RefSeq"/>
        </authorList>
    </citation>
    <scope>IDENTIFICATION</scope>
    <source>
        <tissue evidence="3">Leaf</tissue>
    </source>
</reference>
<dbReference type="GeneID" id="109722447"/>